<comment type="caution">
    <text evidence="2">The sequence shown here is derived from an EMBL/GenBank/DDBJ whole genome shotgun (WGS) entry which is preliminary data.</text>
</comment>
<evidence type="ECO:0000313" key="3">
    <source>
        <dbReference type="Proteomes" id="UP001519460"/>
    </source>
</evidence>
<organism evidence="2 3">
    <name type="scientific">Batillaria attramentaria</name>
    <dbReference type="NCBI Taxonomy" id="370345"/>
    <lineage>
        <taxon>Eukaryota</taxon>
        <taxon>Metazoa</taxon>
        <taxon>Spiralia</taxon>
        <taxon>Lophotrochozoa</taxon>
        <taxon>Mollusca</taxon>
        <taxon>Gastropoda</taxon>
        <taxon>Caenogastropoda</taxon>
        <taxon>Sorbeoconcha</taxon>
        <taxon>Cerithioidea</taxon>
        <taxon>Batillariidae</taxon>
        <taxon>Batillaria</taxon>
    </lineage>
</organism>
<protein>
    <submittedName>
        <fullName evidence="2">Uncharacterized protein</fullName>
    </submittedName>
</protein>
<proteinExistence type="predicted"/>
<name>A0ABD0JBG2_9CAEN</name>
<dbReference type="Proteomes" id="UP001519460">
    <property type="component" value="Unassembled WGS sequence"/>
</dbReference>
<evidence type="ECO:0000256" key="1">
    <source>
        <dbReference type="SAM" id="MobiDB-lite"/>
    </source>
</evidence>
<gene>
    <name evidence="2" type="ORF">BaRGS_00036377</name>
</gene>
<dbReference type="AlphaFoldDB" id="A0ABD0JBG2"/>
<reference evidence="2 3" key="1">
    <citation type="journal article" date="2023" name="Sci. Data">
        <title>Genome assembly of the Korean intertidal mud-creeper Batillaria attramentaria.</title>
        <authorList>
            <person name="Patra A.K."/>
            <person name="Ho P.T."/>
            <person name="Jun S."/>
            <person name="Lee S.J."/>
            <person name="Kim Y."/>
            <person name="Won Y.J."/>
        </authorList>
    </citation>
    <scope>NUCLEOTIDE SEQUENCE [LARGE SCALE GENOMIC DNA]</scope>
    <source>
        <strain evidence="2">Wonlab-2016</strain>
    </source>
</reference>
<accession>A0ABD0JBG2</accession>
<feature type="region of interest" description="Disordered" evidence="1">
    <location>
        <begin position="111"/>
        <end position="136"/>
    </location>
</feature>
<evidence type="ECO:0000313" key="2">
    <source>
        <dbReference type="EMBL" id="KAK7469587.1"/>
    </source>
</evidence>
<sequence>MVSCVQVTAENHTRRTDTIQQLTHSARPDPGMLSASLLRCQVHSSCKLWRVMTESRDEPQFDTEVNNQTELRQSWRRERLKGHCTNCARGSFEIDLHYCLLQHVSQYLRVSPQPPPPSPYGSMGREQLGRRGQQFSSEEHREWRIVKVKLSV</sequence>
<dbReference type="EMBL" id="JACVVK020000511">
    <property type="protein sequence ID" value="KAK7469587.1"/>
    <property type="molecule type" value="Genomic_DNA"/>
</dbReference>
<keyword evidence="3" id="KW-1185">Reference proteome</keyword>